<reference evidence="4" key="1">
    <citation type="submission" date="2021-05" db="EMBL/GenBank/DDBJ databases">
        <title>Genome of Sphingobium sp. strain.</title>
        <authorList>
            <person name="Fan R."/>
        </authorList>
    </citation>
    <scope>NUCLEOTIDE SEQUENCE</scope>
    <source>
        <strain evidence="4">H33</strain>
    </source>
</reference>
<protein>
    <submittedName>
        <fullName evidence="4">Zinc-binding dehydrogenase</fullName>
    </submittedName>
</protein>
<dbReference type="InterPro" id="IPR013149">
    <property type="entry name" value="ADH-like_C"/>
</dbReference>
<accession>A0A9X1DFH1</accession>
<gene>
    <name evidence="4" type="ORF">KK488_18545</name>
</gene>
<keyword evidence="5" id="KW-1185">Reference proteome</keyword>
<dbReference type="SUPFAM" id="SSF50129">
    <property type="entry name" value="GroES-like"/>
    <property type="match status" value="1"/>
</dbReference>
<sequence>MADTLDGYELRSLITAEGQLRISREPIAVDDPGPGEVIVRVEAAPINPSDLGLLVDRAIAGTFRTEGTADNSVLVADLPADRLPAVALRVGKALAVGNEGAGTVVKAGPDVQHLLGRKVAAVGGGMYATYRKLPAAATTLLPEDASAADGASAVVNPRTALGFVETMRMEGHSAIVHTAAASNLGQMLLRICLADGVPLVNIVRSEAQAALLRGIGATHVVDSSTPDFRDRLIDAIAATGATIAFDAIGGGTMASQILDAMEVVAARSLESFNRYGSNVMKQVYIYGTLDPGPTIIERTGYAWKVDGWLLTHFLQKANPETLQSHARRVQDELKTTFASRFGATISLSDVLNPQIARAYERKGTGAKYLIDPSL</sequence>
<dbReference type="AlphaFoldDB" id="A0A9X1DFH1"/>
<evidence type="ECO:0000256" key="1">
    <source>
        <dbReference type="ARBA" id="ARBA00022857"/>
    </source>
</evidence>
<dbReference type="Gene3D" id="3.90.180.10">
    <property type="entry name" value="Medium-chain alcohol dehydrogenases, catalytic domain"/>
    <property type="match status" value="1"/>
</dbReference>
<dbReference type="SMART" id="SM00829">
    <property type="entry name" value="PKS_ER"/>
    <property type="match status" value="1"/>
</dbReference>
<dbReference type="InterPro" id="IPR011032">
    <property type="entry name" value="GroES-like_sf"/>
</dbReference>
<name>A0A9X1DFH1_9SPHN</name>
<dbReference type="Pfam" id="PF00107">
    <property type="entry name" value="ADH_zinc_N"/>
    <property type="match status" value="1"/>
</dbReference>
<evidence type="ECO:0000313" key="5">
    <source>
        <dbReference type="Proteomes" id="UP001138757"/>
    </source>
</evidence>
<dbReference type="GO" id="GO:0016651">
    <property type="term" value="F:oxidoreductase activity, acting on NAD(P)H"/>
    <property type="evidence" value="ECO:0007669"/>
    <property type="project" value="TreeGrafter"/>
</dbReference>
<evidence type="ECO:0000256" key="2">
    <source>
        <dbReference type="ARBA" id="ARBA00023002"/>
    </source>
</evidence>
<dbReference type="Pfam" id="PF08240">
    <property type="entry name" value="ADH_N"/>
    <property type="match status" value="1"/>
</dbReference>
<dbReference type="PANTHER" id="PTHR48106">
    <property type="entry name" value="QUINONE OXIDOREDUCTASE PIG3-RELATED"/>
    <property type="match status" value="1"/>
</dbReference>
<comment type="caution">
    <text evidence="4">The sequence shown here is derived from an EMBL/GenBank/DDBJ whole genome shotgun (WGS) entry which is preliminary data.</text>
</comment>
<dbReference type="PANTHER" id="PTHR48106:SF18">
    <property type="entry name" value="QUINONE OXIDOREDUCTASE PIG3"/>
    <property type="match status" value="1"/>
</dbReference>
<organism evidence="4 5">
    <name type="scientific">Sphingobium nicotianae</name>
    <dbReference type="NCBI Taxonomy" id="2782607"/>
    <lineage>
        <taxon>Bacteria</taxon>
        <taxon>Pseudomonadati</taxon>
        <taxon>Pseudomonadota</taxon>
        <taxon>Alphaproteobacteria</taxon>
        <taxon>Sphingomonadales</taxon>
        <taxon>Sphingomonadaceae</taxon>
        <taxon>Sphingobium</taxon>
    </lineage>
</organism>
<feature type="domain" description="Enoyl reductase (ER)" evidence="3">
    <location>
        <begin position="18"/>
        <end position="296"/>
    </location>
</feature>
<dbReference type="RefSeq" id="WP_214625198.1">
    <property type="nucleotide sequence ID" value="NZ_JAHGAW010000013.1"/>
</dbReference>
<dbReference type="InterPro" id="IPR036291">
    <property type="entry name" value="NAD(P)-bd_dom_sf"/>
</dbReference>
<dbReference type="Gene3D" id="3.40.50.720">
    <property type="entry name" value="NAD(P)-binding Rossmann-like Domain"/>
    <property type="match status" value="1"/>
</dbReference>
<dbReference type="InterPro" id="IPR020843">
    <property type="entry name" value="ER"/>
</dbReference>
<dbReference type="InterPro" id="IPR013154">
    <property type="entry name" value="ADH-like_N"/>
</dbReference>
<evidence type="ECO:0000313" key="4">
    <source>
        <dbReference type="EMBL" id="MBT2188949.1"/>
    </source>
</evidence>
<evidence type="ECO:0000259" key="3">
    <source>
        <dbReference type="SMART" id="SM00829"/>
    </source>
</evidence>
<dbReference type="GO" id="GO:0070402">
    <property type="term" value="F:NADPH binding"/>
    <property type="evidence" value="ECO:0007669"/>
    <property type="project" value="TreeGrafter"/>
</dbReference>
<dbReference type="SUPFAM" id="SSF51735">
    <property type="entry name" value="NAD(P)-binding Rossmann-fold domains"/>
    <property type="match status" value="1"/>
</dbReference>
<keyword evidence="1" id="KW-0521">NADP</keyword>
<dbReference type="Proteomes" id="UP001138757">
    <property type="component" value="Unassembled WGS sequence"/>
</dbReference>
<keyword evidence="2" id="KW-0560">Oxidoreductase</keyword>
<proteinExistence type="predicted"/>
<dbReference type="EMBL" id="JAHGAW010000013">
    <property type="protein sequence ID" value="MBT2188949.1"/>
    <property type="molecule type" value="Genomic_DNA"/>
</dbReference>